<gene>
    <name evidence="5" type="ORF">MFLO_12076</name>
</gene>
<keyword evidence="1" id="KW-0812">Transmembrane</keyword>
<accession>A0ABP3AYA8</accession>
<evidence type="ECO:0008006" key="7">
    <source>
        <dbReference type="Google" id="ProtNLM"/>
    </source>
</evidence>
<dbReference type="InterPro" id="IPR021759">
    <property type="entry name" value="WxLIP_HBD"/>
</dbReference>
<proteinExistence type="predicted"/>
<protein>
    <recommendedName>
        <fullName evidence="7">DUF3324 domain-containing protein</fullName>
    </recommendedName>
</protein>
<evidence type="ECO:0000259" key="3">
    <source>
        <dbReference type="Pfam" id="PF06030"/>
    </source>
</evidence>
<evidence type="ECO:0000259" key="4">
    <source>
        <dbReference type="Pfam" id="PF11797"/>
    </source>
</evidence>
<feature type="transmembrane region" description="Helical" evidence="1">
    <location>
        <begin position="308"/>
        <end position="329"/>
    </location>
</feature>
<keyword evidence="6" id="KW-1185">Reference proteome</keyword>
<dbReference type="Pfam" id="PF11797">
    <property type="entry name" value="WxLIP_HBD"/>
    <property type="match status" value="1"/>
</dbReference>
<evidence type="ECO:0000313" key="6">
    <source>
        <dbReference type="Proteomes" id="UP000019249"/>
    </source>
</evidence>
<keyword evidence="1" id="KW-1133">Transmembrane helix</keyword>
<dbReference type="Proteomes" id="UP000019249">
    <property type="component" value="Unassembled WGS sequence"/>
</dbReference>
<evidence type="ECO:0000313" key="5">
    <source>
        <dbReference type="EMBL" id="EUJ28483.1"/>
    </source>
</evidence>
<feature type="domain" description="WxL Interacting Protein peptidoglycan binding" evidence="3">
    <location>
        <begin position="31"/>
        <end position="149"/>
    </location>
</feature>
<keyword evidence="2" id="KW-0732">Signal</keyword>
<name>A0ABP3AYA8_9LIST</name>
<reference evidence="5 6" key="1">
    <citation type="journal article" date="2014" name="Int. J. Syst. Evol. Microbiol.">
        <title>Listeria floridensis sp. nov., Listeria aquatica sp. nov., Listeria cornellensis sp. nov., Listeria riparia sp. nov. and Listeria grandensis sp. nov., from agricultural and natural environments.</title>
        <authorList>
            <person name="den Bakker H.C."/>
            <person name="Warchocki S."/>
            <person name="Wright E.M."/>
            <person name="Allred A.F."/>
            <person name="Ahlstrom C."/>
            <person name="Manuel C.S."/>
            <person name="Stasiewicz M.J."/>
            <person name="Burrell A."/>
            <person name="Roof S."/>
            <person name="Strawn L."/>
            <person name="Fortes E.D."/>
            <person name="Nightingale K.K."/>
            <person name="Kephart D."/>
            <person name="Wiedmann M."/>
        </authorList>
    </citation>
    <scope>NUCLEOTIDE SEQUENCE [LARGE SCALE GENOMIC DNA]</scope>
    <source>
        <strain evidence="5 6">FSL S10-1187</strain>
    </source>
</reference>
<dbReference type="InterPro" id="IPR010317">
    <property type="entry name" value="WxLIP_PGBD"/>
</dbReference>
<feature type="chain" id="PRO_5045470482" description="DUF3324 domain-containing protein" evidence="2">
    <location>
        <begin position="27"/>
        <end position="337"/>
    </location>
</feature>
<dbReference type="EMBL" id="AODF01000028">
    <property type="protein sequence ID" value="EUJ28483.1"/>
    <property type="molecule type" value="Genomic_DNA"/>
</dbReference>
<sequence length="337" mass="38011">MKLKTMIVGLTASAALILGMPLNGEASDMKYSVKANIPENQVDKTKTYFDLRVKPGAVQTISLTLQNNAAEEAVIEVEPNRATTNRNGVINYGKSIDKKDKTLKADFEEMVSKKQEVVLKPNEEKQVKFTLTMPKEAFKGTVLGGFYVHKKESDKEAKQEKDVQIKNDYSYIIGVKLTESDEKVEPNLQLGQVKPGLQNYHTIVSANLENTAATIISGMTVESKVYKKGKTKVLHEAKVENQMMAPNSNYDLPISWNDQVLEPGKYTLELKAQDMDGHKWKFTKDFEIRNHDKKYNDEAVGLEEGNDLVQNSVVAALFTVLIALLIFAFERYRRKRQ</sequence>
<keyword evidence="1" id="KW-0472">Membrane</keyword>
<dbReference type="Pfam" id="PF06030">
    <property type="entry name" value="WxLIP_PGBD"/>
    <property type="match status" value="1"/>
</dbReference>
<comment type="caution">
    <text evidence="5">The sequence shown here is derived from an EMBL/GenBank/DDBJ whole genome shotgun (WGS) entry which is preliminary data.</text>
</comment>
<feature type="signal peptide" evidence="2">
    <location>
        <begin position="1"/>
        <end position="26"/>
    </location>
</feature>
<evidence type="ECO:0000256" key="1">
    <source>
        <dbReference type="SAM" id="Phobius"/>
    </source>
</evidence>
<dbReference type="RefSeq" id="WP_206538332.1">
    <property type="nucleotide sequence ID" value="NZ_AODF01000028.1"/>
</dbReference>
<evidence type="ECO:0000256" key="2">
    <source>
        <dbReference type="SAM" id="SignalP"/>
    </source>
</evidence>
<feature type="domain" description="WxL Interacting Protein host binding" evidence="4">
    <location>
        <begin position="161"/>
        <end position="295"/>
    </location>
</feature>
<organism evidence="5 6">
    <name type="scientific">Listeria floridensis FSL S10-1187</name>
    <dbReference type="NCBI Taxonomy" id="1265817"/>
    <lineage>
        <taxon>Bacteria</taxon>
        <taxon>Bacillati</taxon>
        <taxon>Bacillota</taxon>
        <taxon>Bacilli</taxon>
        <taxon>Bacillales</taxon>
        <taxon>Listeriaceae</taxon>
        <taxon>Listeria</taxon>
    </lineage>
</organism>